<evidence type="ECO:0000313" key="2">
    <source>
        <dbReference type="Proteomes" id="UP000216758"/>
    </source>
</evidence>
<accession>A0A256JRU0</accession>
<evidence type="ECO:0000313" key="1">
    <source>
        <dbReference type="EMBL" id="OYR71585.1"/>
    </source>
</evidence>
<reference evidence="1 2" key="1">
    <citation type="journal article" date="2014" name="Front. Microbiol.">
        <title>Population and genomic analysis of the genus Halorubrum.</title>
        <authorList>
            <person name="Fullmer M.S."/>
            <person name="Soucy S.M."/>
            <person name="Swithers K.S."/>
            <person name="Makkay A.M."/>
            <person name="Wheeler R."/>
            <person name="Ventosa A."/>
            <person name="Gogarten J.P."/>
            <person name="Papke R.T."/>
        </authorList>
    </citation>
    <scope>NUCLEOTIDE SEQUENCE [LARGE SCALE GENOMIC DNA]</scope>
    <source>
        <strain evidence="1 2">G37</strain>
    </source>
</reference>
<dbReference type="Proteomes" id="UP000216758">
    <property type="component" value="Unassembled WGS sequence"/>
</dbReference>
<dbReference type="RefSeq" id="WP_094582793.1">
    <property type="nucleotide sequence ID" value="NZ_NHPB01000031.1"/>
</dbReference>
<proteinExistence type="predicted"/>
<dbReference type="EMBL" id="NHPB01000031">
    <property type="protein sequence ID" value="OYR71585.1"/>
    <property type="molecule type" value="Genomic_DNA"/>
</dbReference>
<sequence>MPTVPSVYFGEDDEGDLERFDDHWSARRSGSWSRSDEIKRAMRIHREIDEILAEADIDPPTMRDRSAMVRQAMRDYVREDSDSGSD</sequence>
<comment type="caution">
    <text evidence="1">The sequence shown here is derived from an EMBL/GenBank/DDBJ whole genome shotgun (WGS) entry which is preliminary data.</text>
</comment>
<organism evidence="1 2">
    <name type="scientific">Halorubrum ezzemoulense</name>
    <name type="common">Halorubrum chaoviator</name>
    <dbReference type="NCBI Taxonomy" id="337243"/>
    <lineage>
        <taxon>Archaea</taxon>
        <taxon>Methanobacteriati</taxon>
        <taxon>Methanobacteriota</taxon>
        <taxon>Stenosarchaea group</taxon>
        <taxon>Halobacteria</taxon>
        <taxon>Halobacteriales</taxon>
        <taxon>Haloferacaceae</taxon>
        <taxon>Halorubrum</taxon>
    </lineage>
</organism>
<gene>
    <name evidence="1" type="ORF">DJ78_05060</name>
</gene>
<dbReference type="AlphaFoldDB" id="A0A256JRU0"/>
<protein>
    <submittedName>
        <fullName evidence="1">Uncharacterized protein</fullName>
    </submittedName>
</protein>
<name>A0A256JRU0_HALEZ</name>